<dbReference type="InterPro" id="IPR036318">
    <property type="entry name" value="FAD-bd_PCMH-like_sf"/>
</dbReference>
<dbReference type="Pfam" id="PF00571">
    <property type="entry name" value="CBS"/>
    <property type="match status" value="2"/>
</dbReference>
<dbReference type="Proteomes" id="UP000824469">
    <property type="component" value="Unassembled WGS sequence"/>
</dbReference>
<dbReference type="AlphaFoldDB" id="A0AA38LQA8"/>
<dbReference type="InterPro" id="IPR046342">
    <property type="entry name" value="CBS_dom_sf"/>
</dbReference>
<dbReference type="GO" id="GO:0050660">
    <property type="term" value="F:flavin adenine dinucleotide binding"/>
    <property type="evidence" value="ECO:0007669"/>
    <property type="project" value="InterPro"/>
</dbReference>
<comment type="subcellular location">
    <subcellularLocation>
        <location evidence="1">Membrane</location>
        <topology evidence="1">Multi-pass membrane protein</topology>
    </subcellularLocation>
</comment>
<evidence type="ECO:0000313" key="12">
    <source>
        <dbReference type="EMBL" id="KAH9329707.1"/>
    </source>
</evidence>
<accession>A0AA38LQA8</accession>
<dbReference type="GO" id="GO:0016020">
    <property type="term" value="C:membrane"/>
    <property type="evidence" value="ECO:0007669"/>
    <property type="project" value="UniProtKB-SubCell"/>
</dbReference>
<dbReference type="InterPro" id="IPR044751">
    <property type="entry name" value="Ion_transp-like_CBS"/>
</dbReference>
<name>A0AA38LQA8_TAXCH</name>
<feature type="domain" description="CNNM transmembrane" evidence="11">
    <location>
        <begin position="159"/>
        <end position="280"/>
    </location>
</feature>
<organism evidence="12 13">
    <name type="scientific">Taxus chinensis</name>
    <name type="common">Chinese yew</name>
    <name type="synonym">Taxus wallichiana var. chinensis</name>
    <dbReference type="NCBI Taxonomy" id="29808"/>
    <lineage>
        <taxon>Eukaryota</taxon>
        <taxon>Viridiplantae</taxon>
        <taxon>Streptophyta</taxon>
        <taxon>Embryophyta</taxon>
        <taxon>Tracheophyta</taxon>
        <taxon>Spermatophyta</taxon>
        <taxon>Pinopsida</taxon>
        <taxon>Pinidae</taxon>
        <taxon>Conifers II</taxon>
        <taxon>Cupressales</taxon>
        <taxon>Taxaceae</taxon>
        <taxon>Taxus</taxon>
    </lineage>
</organism>
<feature type="domain" description="CBS" evidence="10">
    <location>
        <begin position="299"/>
        <end position="358"/>
    </location>
</feature>
<dbReference type="InterPro" id="IPR016169">
    <property type="entry name" value="FAD-bd_PCMH_sub2"/>
</dbReference>
<evidence type="ECO:0000256" key="2">
    <source>
        <dbReference type="ARBA" id="ARBA00022692"/>
    </source>
</evidence>
<keyword evidence="3" id="KW-0677">Repeat</keyword>
<dbReference type="OMA" id="THIFPHI"/>
<dbReference type="PANTHER" id="PTHR22777">
    <property type="entry name" value="HEMOLYSIN-RELATED"/>
    <property type="match status" value="1"/>
</dbReference>
<dbReference type="InterPro" id="IPR002550">
    <property type="entry name" value="CNNM"/>
</dbReference>
<dbReference type="SUPFAM" id="SSF54631">
    <property type="entry name" value="CBS-domain pair"/>
    <property type="match status" value="1"/>
</dbReference>
<feature type="compositionally biased region" description="Acidic residues" evidence="9">
    <location>
        <begin position="692"/>
        <end position="701"/>
    </location>
</feature>
<dbReference type="SMART" id="SM01091">
    <property type="entry name" value="CorC_HlyC"/>
    <property type="match status" value="1"/>
</dbReference>
<evidence type="ECO:0000256" key="5">
    <source>
        <dbReference type="ARBA" id="ARBA00023122"/>
    </source>
</evidence>
<evidence type="ECO:0000256" key="6">
    <source>
        <dbReference type="ARBA" id="ARBA00023136"/>
    </source>
</evidence>
<dbReference type="CDD" id="cd04590">
    <property type="entry name" value="CBS_pair_CorC_HlyC_assoc"/>
    <property type="match status" value="1"/>
</dbReference>
<keyword evidence="5 7" id="KW-0129">CBS domain</keyword>
<sequence>MAGRLYHCLIPATPFTYMEFNQTRKLAFNCPPSFYGTQIKQMNSLRRRVTKMSRVFPKMYWDIPKIQQNALSLVGLARFSREKEKPLKSVAVSDTAFRGPEISKQALAVLVAMSCAAAFLCRCRATYAVDSFPTPTPQQLSANTKALWKAMWPKVLQVLSVFRDQGLIIFVLLCLSAFFSMAETSIMTLWPWKVVILLLTEITPKSIAVHNATEVARFVVRPVAWISLVLYPVGRVFTALSMGMLKVLGLKSRSEPLVTEEELKLMLRGAELSGAIEEEQQDMIENVLDFKDTPVGKVMTPLVDVVAIDAGATLMDFRNLWVAYQYSRVPVFERRIDNIVGIAYAMDMLDYVEQAELLQRLTVGHIAHKPAYFVPDSMSIWRLLREFRIRKVHMAIVLNEYGGTIGIVSLEDVVEEIVGEIFDESDSKEEIRKKTGYVVQRADGVYDVDANTSIEDLEEALEVKVAEGPYQYETVSGFVCRAFGYIPRTGQSTDIVLQKKNVEENEDFGESGADHHEDQREKIQKYKLEVLAGNARKVGAVRFKKIDGEESKDDKVTHIFPHIVKPRWEGGYETDDHKVQSNQETTLDMEAPTILSKNMEISECMQAGSPNHRVIAANVDIDAQTKAQVVDVSELTVVYPDDISAVDDTHLHMVQTDDIDVPSTRTSRETLKQPEKKEERRKRKRRKQSFEDSVDSEIEETVDLRHKETD</sequence>
<dbReference type="PROSITE" id="PS51846">
    <property type="entry name" value="CNNM"/>
    <property type="match status" value="1"/>
</dbReference>
<keyword evidence="13" id="KW-1185">Reference proteome</keyword>
<evidence type="ECO:0000259" key="10">
    <source>
        <dbReference type="PROSITE" id="PS51371"/>
    </source>
</evidence>
<keyword evidence="2 8" id="KW-0812">Transmembrane</keyword>
<dbReference type="PROSITE" id="PS51371">
    <property type="entry name" value="CBS"/>
    <property type="match status" value="2"/>
</dbReference>
<dbReference type="InterPro" id="IPR000644">
    <property type="entry name" value="CBS_dom"/>
</dbReference>
<dbReference type="Pfam" id="PF03471">
    <property type="entry name" value="CorC_HlyC"/>
    <property type="match status" value="1"/>
</dbReference>
<evidence type="ECO:0000313" key="13">
    <source>
        <dbReference type="Proteomes" id="UP000824469"/>
    </source>
</evidence>
<evidence type="ECO:0000256" key="4">
    <source>
        <dbReference type="ARBA" id="ARBA00022989"/>
    </source>
</evidence>
<dbReference type="PANTHER" id="PTHR22777:SF17">
    <property type="entry name" value="UPF0053 PROTEIN SLL0260"/>
    <property type="match status" value="1"/>
</dbReference>
<reference evidence="12 13" key="1">
    <citation type="journal article" date="2021" name="Nat. Plants">
        <title>The Taxus genome provides insights into paclitaxel biosynthesis.</title>
        <authorList>
            <person name="Xiong X."/>
            <person name="Gou J."/>
            <person name="Liao Q."/>
            <person name="Li Y."/>
            <person name="Zhou Q."/>
            <person name="Bi G."/>
            <person name="Li C."/>
            <person name="Du R."/>
            <person name="Wang X."/>
            <person name="Sun T."/>
            <person name="Guo L."/>
            <person name="Liang H."/>
            <person name="Lu P."/>
            <person name="Wu Y."/>
            <person name="Zhang Z."/>
            <person name="Ro D.K."/>
            <person name="Shang Y."/>
            <person name="Huang S."/>
            <person name="Yan J."/>
        </authorList>
    </citation>
    <scope>NUCLEOTIDE SEQUENCE [LARGE SCALE GENOMIC DNA]</scope>
    <source>
        <strain evidence="12">Ta-2019</strain>
    </source>
</reference>
<evidence type="ECO:0000256" key="1">
    <source>
        <dbReference type="ARBA" id="ARBA00004141"/>
    </source>
</evidence>
<dbReference type="FunFam" id="3.10.580.10:FF:000002">
    <property type="entry name" value="Magnesium/cobalt efflux protein CorC"/>
    <property type="match status" value="1"/>
</dbReference>
<dbReference type="Pfam" id="PF01595">
    <property type="entry name" value="CNNM"/>
    <property type="match status" value="1"/>
</dbReference>
<dbReference type="SUPFAM" id="SSF56176">
    <property type="entry name" value="FAD-binding/transporter-associated domain-like"/>
    <property type="match status" value="1"/>
</dbReference>
<feature type="region of interest" description="Disordered" evidence="9">
    <location>
        <begin position="657"/>
        <end position="710"/>
    </location>
</feature>
<evidence type="ECO:0000256" key="3">
    <source>
        <dbReference type="ARBA" id="ARBA00022737"/>
    </source>
</evidence>
<feature type="domain" description="CBS" evidence="10">
    <location>
        <begin position="367"/>
        <end position="424"/>
    </location>
</feature>
<dbReference type="InterPro" id="IPR005170">
    <property type="entry name" value="Transptr-assoc_dom"/>
</dbReference>
<keyword evidence="4 8" id="KW-1133">Transmembrane helix</keyword>
<evidence type="ECO:0000256" key="9">
    <source>
        <dbReference type="SAM" id="MobiDB-lite"/>
    </source>
</evidence>
<evidence type="ECO:0000256" key="8">
    <source>
        <dbReference type="PROSITE-ProRule" id="PRU01193"/>
    </source>
</evidence>
<protein>
    <submittedName>
        <fullName evidence="12">Uncharacterized protein</fullName>
    </submittedName>
</protein>
<proteinExistence type="predicted"/>
<gene>
    <name evidence="12" type="ORF">KI387_001815</name>
</gene>
<dbReference type="Gene3D" id="3.10.580.10">
    <property type="entry name" value="CBS-domain"/>
    <property type="match status" value="1"/>
</dbReference>
<evidence type="ECO:0000256" key="7">
    <source>
        <dbReference type="PROSITE-ProRule" id="PRU00703"/>
    </source>
</evidence>
<keyword evidence="6 8" id="KW-0472">Membrane</keyword>
<dbReference type="Gene3D" id="3.30.465.10">
    <property type="match status" value="1"/>
</dbReference>
<evidence type="ECO:0000259" key="11">
    <source>
        <dbReference type="PROSITE" id="PS51846"/>
    </source>
</evidence>
<dbReference type="EMBL" id="JAHRHJ020000001">
    <property type="protein sequence ID" value="KAH9329707.1"/>
    <property type="molecule type" value="Genomic_DNA"/>
</dbReference>
<comment type="caution">
    <text evidence="12">The sequence shown here is derived from an EMBL/GenBank/DDBJ whole genome shotgun (WGS) entry which is preliminary data.</text>
</comment>
<feature type="compositionally biased region" description="Basic and acidic residues" evidence="9">
    <location>
        <begin position="666"/>
        <end position="678"/>
    </location>
</feature>